<evidence type="ECO:0000256" key="4">
    <source>
        <dbReference type="ARBA" id="ARBA00022679"/>
    </source>
</evidence>
<dbReference type="CDD" id="cd00483">
    <property type="entry name" value="HPPK"/>
    <property type="match status" value="1"/>
</dbReference>
<dbReference type="GO" id="GO:0016301">
    <property type="term" value="F:kinase activity"/>
    <property type="evidence" value="ECO:0007669"/>
    <property type="project" value="UniProtKB-KW"/>
</dbReference>
<evidence type="ECO:0000256" key="8">
    <source>
        <dbReference type="ARBA" id="ARBA00022909"/>
    </source>
</evidence>
<sequence>MTRAVLSIGSNMGDRLGYLRSAVAGFADSLVAVSPVYETAPWGVTDQDDFLNAVLIVSGSFGPWDLLRRGQALENASGRVRTLRWGPRTLDVDVVTVDDVVSEDPELLLPHPGAHERATVLVPWLDIDPDAVLPGHGRVADLVAGLDLTGVERRDDLSLTWR</sequence>
<name>A0A495XAB6_9PSEU</name>
<dbReference type="OrthoDB" id="9808041at2"/>
<feature type="domain" description="7,8-dihydro-6-hydroxymethylpterin-pyrophosphokinase" evidence="9">
    <location>
        <begin position="84"/>
        <end position="95"/>
    </location>
</feature>
<comment type="pathway">
    <text evidence="2">Cofactor biosynthesis; tetrahydrofolate biosynthesis; 2-amino-4-hydroxy-6-hydroxymethyl-7,8-dihydropteridine diphosphate from 7,8-dihydroneopterin triphosphate: step 4/4.</text>
</comment>
<evidence type="ECO:0000313" key="11">
    <source>
        <dbReference type="Proteomes" id="UP000272729"/>
    </source>
</evidence>
<dbReference type="SUPFAM" id="SSF55083">
    <property type="entry name" value="6-hydroxymethyl-7,8-dihydropterin pyrophosphokinase, HPPK"/>
    <property type="match status" value="1"/>
</dbReference>
<evidence type="ECO:0000256" key="6">
    <source>
        <dbReference type="ARBA" id="ARBA00022777"/>
    </source>
</evidence>
<proteinExistence type="predicted"/>
<dbReference type="Gene3D" id="3.30.70.560">
    <property type="entry name" value="7,8-Dihydro-6-hydroxymethylpterin-pyrophosphokinase HPPK"/>
    <property type="match status" value="1"/>
</dbReference>
<dbReference type="GO" id="GO:0046656">
    <property type="term" value="P:folic acid biosynthetic process"/>
    <property type="evidence" value="ECO:0007669"/>
    <property type="project" value="UniProtKB-KW"/>
</dbReference>
<dbReference type="RefSeq" id="WP_121223557.1">
    <property type="nucleotide sequence ID" value="NZ_JBIUBA010000001.1"/>
</dbReference>
<comment type="catalytic activity">
    <reaction evidence="1">
        <text>6-hydroxymethyl-7,8-dihydropterin + ATP = (7,8-dihydropterin-6-yl)methyl diphosphate + AMP + H(+)</text>
        <dbReference type="Rhea" id="RHEA:11412"/>
        <dbReference type="ChEBI" id="CHEBI:15378"/>
        <dbReference type="ChEBI" id="CHEBI:30616"/>
        <dbReference type="ChEBI" id="CHEBI:44841"/>
        <dbReference type="ChEBI" id="CHEBI:72950"/>
        <dbReference type="ChEBI" id="CHEBI:456215"/>
        <dbReference type="EC" id="2.7.6.3"/>
    </reaction>
</comment>
<dbReference type="EMBL" id="RBXR01000001">
    <property type="protein sequence ID" value="RKT71200.1"/>
    <property type="molecule type" value="Genomic_DNA"/>
</dbReference>
<dbReference type="AlphaFoldDB" id="A0A495XAB6"/>
<dbReference type="EC" id="2.7.6.3" evidence="3"/>
<keyword evidence="6 10" id="KW-0418">Kinase</keyword>
<dbReference type="Proteomes" id="UP000272729">
    <property type="component" value="Unassembled WGS sequence"/>
</dbReference>
<keyword evidence="8" id="KW-0289">Folate biosynthesis</keyword>
<dbReference type="PANTHER" id="PTHR43071">
    <property type="entry name" value="2-AMINO-4-HYDROXY-6-HYDROXYMETHYLDIHYDROPTERIDINE PYROPHOSPHOKINASE"/>
    <property type="match status" value="1"/>
</dbReference>
<evidence type="ECO:0000256" key="5">
    <source>
        <dbReference type="ARBA" id="ARBA00022741"/>
    </source>
</evidence>
<keyword evidence="5" id="KW-0547">Nucleotide-binding</keyword>
<evidence type="ECO:0000313" key="10">
    <source>
        <dbReference type="EMBL" id="RKT71200.1"/>
    </source>
</evidence>
<reference evidence="10 11" key="1">
    <citation type="submission" date="2018-10" db="EMBL/GenBank/DDBJ databases">
        <title>Sequencing the genomes of 1000 actinobacteria strains.</title>
        <authorList>
            <person name="Klenk H.-P."/>
        </authorList>
    </citation>
    <scope>NUCLEOTIDE SEQUENCE [LARGE SCALE GENOMIC DNA]</scope>
    <source>
        <strain evidence="10 11">DSM 43911</strain>
    </source>
</reference>
<dbReference type="GO" id="GO:0003848">
    <property type="term" value="F:2-amino-4-hydroxy-6-hydroxymethyldihydropteridine diphosphokinase activity"/>
    <property type="evidence" value="ECO:0007669"/>
    <property type="project" value="UniProtKB-EC"/>
</dbReference>
<dbReference type="GO" id="GO:0046654">
    <property type="term" value="P:tetrahydrofolate biosynthetic process"/>
    <property type="evidence" value="ECO:0007669"/>
    <property type="project" value="UniProtKB-UniPathway"/>
</dbReference>
<accession>A0A495XAB6</accession>
<dbReference type="GO" id="GO:0005524">
    <property type="term" value="F:ATP binding"/>
    <property type="evidence" value="ECO:0007669"/>
    <property type="project" value="UniProtKB-KW"/>
</dbReference>
<organism evidence="10 11">
    <name type="scientific">Saccharothrix variisporea</name>
    <dbReference type="NCBI Taxonomy" id="543527"/>
    <lineage>
        <taxon>Bacteria</taxon>
        <taxon>Bacillati</taxon>
        <taxon>Actinomycetota</taxon>
        <taxon>Actinomycetes</taxon>
        <taxon>Pseudonocardiales</taxon>
        <taxon>Pseudonocardiaceae</taxon>
        <taxon>Saccharothrix</taxon>
    </lineage>
</organism>
<comment type="caution">
    <text evidence="10">The sequence shown here is derived from an EMBL/GenBank/DDBJ whole genome shotgun (WGS) entry which is preliminary data.</text>
</comment>
<protein>
    <recommendedName>
        <fullName evidence="3">2-amino-4-hydroxy-6-hydroxymethyldihydropteridine diphosphokinase</fullName>
        <ecNumber evidence="3">2.7.6.3</ecNumber>
    </recommendedName>
</protein>
<dbReference type="InterPro" id="IPR035907">
    <property type="entry name" value="Hppk_sf"/>
</dbReference>
<dbReference type="UniPathway" id="UPA00077">
    <property type="reaction ID" value="UER00155"/>
</dbReference>
<dbReference type="PANTHER" id="PTHR43071:SF1">
    <property type="entry name" value="2-AMINO-4-HYDROXY-6-HYDROXYMETHYLDIHYDROPTERIDINE PYROPHOSPHOKINASE"/>
    <property type="match status" value="1"/>
</dbReference>
<dbReference type="InterPro" id="IPR000550">
    <property type="entry name" value="Hppk"/>
</dbReference>
<keyword evidence="11" id="KW-1185">Reference proteome</keyword>
<evidence type="ECO:0000256" key="2">
    <source>
        <dbReference type="ARBA" id="ARBA00005051"/>
    </source>
</evidence>
<dbReference type="NCBIfam" id="TIGR01498">
    <property type="entry name" value="folK"/>
    <property type="match status" value="1"/>
</dbReference>
<dbReference type="PROSITE" id="PS00794">
    <property type="entry name" value="HPPK"/>
    <property type="match status" value="1"/>
</dbReference>
<dbReference type="Pfam" id="PF01288">
    <property type="entry name" value="HPPK"/>
    <property type="match status" value="1"/>
</dbReference>
<evidence type="ECO:0000256" key="3">
    <source>
        <dbReference type="ARBA" id="ARBA00013253"/>
    </source>
</evidence>
<gene>
    <name evidence="10" type="ORF">DFJ66_4480</name>
</gene>
<evidence type="ECO:0000256" key="7">
    <source>
        <dbReference type="ARBA" id="ARBA00022840"/>
    </source>
</evidence>
<evidence type="ECO:0000259" key="9">
    <source>
        <dbReference type="PROSITE" id="PS00794"/>
    </source>
</evidence>
<keyword evidence="7" id="KW-0067">ATP-binding</keyword>
<keyword evidence="4" id="KW-0808">Transferase</keyword>
<evidence type="ECO:0000256" key="1">
    <source>
        <dbReference type="ARBA" id="ARBA00000198"/>
    </source>
</evidence>